<dbReference type="RefSeq" id="WP_109708290.1">
    <property type="nucleotide sequence ID" value="NZ_QGDS01000001.1"/>
</dbReference>
<evidence type="ECO:0000256" key="1">
    <source>
        <dbReference type="ARBA" id="ARBA00004651"/>
    </source>
</evidence>
<gene>
    <name evidence="11" type="ORF">SAMN05216529_101116</name>
</gene>
<keyword evidence="7 9" id="KW-1133">Transmembrane helix</keyword>
<keyword evidence="4" id="KW-1003">Cell membrane</keyword>
<evidence type="ECO:0000256" key="4">
    <source>
        <dbReference type="ARBA" id="ARBA00022475"/>
    </source>
</evidence>
<dbReference type="PROSITE" id="PS50928">
    <property type="entry name" value="ABC_TM1"/>
    <property type="match status" value="1"/>
</dbReference>
<keyword evidence="6" id="KW-0029">Amino-acid transport</keyword>
<feature type="domain" description="ABC transmembrane type-1" evidence="10">
    <location>
        <begin position="17"/>
        <end position="206"/>
    </location>
</feature>
<feature type="transmembrane region" description="Helical" evidence="9">
    <location>
        <begin position="131"/>
        <end position="154"/>
    </location>
</feature>
<dbReference type="SUPFAM" id="SSF161098">
    <property type="entry name" value="MetI-like"/>
    <property type="match status" value="1"/>
</dbReference>
<keyword evidence="5 9" id="KW-0812">Transmembrane</keyword>
<dbReference type="AlphaFoldDB" id="A0A316A301"/>
<dbReference type="NCBIfam" id="TIGR01726">
    <property type="entry name" value="HEQRo_perm_3TM"/>
    <property type="match status" value="1"/>
</dbReference>
<dbReference type="InterPro" id="IPR043429">
    <property type="entry name" value="ArtM/GltK/GlnP/TcyL/YhdX-like"/>
</dbReference>
<dbReference type="OrthoDB" id="9787841at2"/>
<evidence type="ECO:0000256" key="8">
    <source>
        <dbReference type="ARBA" id="ARBA00023136"/>
    </source>
</evidence>
<feature type="transmembrane region" description="Helical" evidence="9">
    <location>
        <begin position="20"/>
        <end position="43"/>
    </location>
</feature>
<dbReference type="GO" id="GO:0022857">
    <property type="term" value="F:transmembrane transporter activity"/>
    <property type="evidence" value="ECO:0007669"/>
    <property type="project" value="InterPro"/>
</dbReference>
<dbReference type="PANTHER" id="PTHR30614:SF20">
    <property type="entry name" value="GLUTAMINE TRANSPORT SYSTEM PERMEASE PROTEIN GLNP"/>
    <property type="match status" value="1"/>
</dbReference>
<evidence type="ECO:0000256" key="9">
    <source>
        <dbReference type="RuleBase" id="RU363032"/>
    </source>
</evidence>
<dbReference type="EMBL" id="UHJJ01000001">
    <property type="protein sequence ID" value="SUQ12227.1"/>
    <property type="molecule type" value="Genomic_DNA"/>
</dbReference>
<evidence type="ECO:0000256" key="3">
    <source>
        <dbReference type="ARBA" id="ARBA00022448"/>
    </source>
</evidence>
<protein>
    <submittedName>
        <fullName evidence="11">Amino acid ABC transporter membrane protein, PAAT family</fullName>
    </submittedName>
</protein>
<feature type="transmembrane region" description="Helical" evidence="9">
    <location>
        <begin position="55"/>
        <end position="76"/>
    </location>
</feature>
<organism evidence="11 12">
    <name type="scientific">Faecalicatena contorta</name>
    <dbReference type="NCBI Taxonomy" id="39482"/>
    <lineage>
        <taxon>Bacteria</taxon>
        <taxon>Bacillati</taxon>
        <taxon>Bacillota</taxon>
        <taxon>Clostridia</taxon>
        <taxon>Lachnospirales</taxon>
        <taxon>Lachnospiraceae</taxon>
        <taxon>Faecalicatena</taxon>
    </lineage>
</organism>
<dbReference type="GO" id="GO:0043190">
    <property type="term" value="C:ATP-binding cassette (ABC) transporter complex"/>
    <property type="evidence" value="ECO:0007669"/>
    <property type="project" value="InterPro"/>
</dbReference>
<dbReference type="CDD" id="cd06261">
    <property type="entry name" value="TM_PBP2"/>
    <property type="match status" value="1"/>
</dbReference>
<comment type="subcellular location">
    <subcellularLocation>
        <location evidence="1 9">Cell membrane</location>
        <topology evidence="1 9">Multi-pass membrane protein</topology>
    </subcellularLocation>
</comment>
<dbReference type="Proteomes" id="UP000254051">
    <property type="component" value="Unassembled WGS sequence"/>
</dbReference>
<keyword evidence="12" id="KW-1185">Reference proteome</keyword>
<evidence type="ECO:0000256" key="5">
    <source>
        <dbReference type="ARBA" id="ARBA00022692"/>
    </source>
</evidence>
<sequence>MTISFLNILLPMLVQGLKLTLLIAILGIAVGTVIGSLCGYALQGNNRVTKTIANTYIWIIRATPLMVQALYGYFVIPKLLGIELDSTTVGIMVIALNSGAFISEIVKGALLGIDPGQREASLSLGMSNLQVMFHVIIPPAFKAALPALFNQFIISVKDTALLSIITVNEITHMGQNYAALSFKTIETYTTIAMFYLVLLSILIIVQKKIERKMR</sequence>
<evidence type="ECO:0000256" key="6">
    <source>
        <dbReference type="ARBA" id="ARBA00022970"/>
    </source>
</evidence>
<dbReference type="Gene3D" id="1.10.3720.10">
    <property type="entry name" value="MetI-like"/>
    <property type="match status" value="1"/>
</dbReference>
<feature type="transmembrane region" description="Helical" evidence="9">
    <location>
        <begin position="88"/>
        <end position="110"/>
    </location>
</feature>
<dbReference type="InterPro" id="IPR000515">
    <property type="entry name" value="MetI-like"/>
</dbReference>
<dbReference type="PANTHER" id="PTHR30614">
    <property type="entry name" value="MEMBRANE COMPONENT OF AMINO ACID ABC TRANSPORTER"/>
    <property type="match status" value="1"/>
</dbReference>
<evidence type="ECO:0000313" key="12">
    <source>
        <dbReference type="Proteomes" id="UP000254051"/>
    </source>
</evidence>
<feature type="transmembrane region" description="Helical" evidence="9">
    <location>
        <begin position="187"/>
        <end position="205"/>
    </location>
</feature>
<keyword evidence="8 9" id="KW-0472">Membrane</keyword>
<evidence type="ECO:0000259" key="10">
    <source>
        <dbReference type="PROSITE" id="PS50928"/>
    </source>
</evidence>
<comment type="similarity">
    <text evidence="2">Belongs to the binding-protein-dependent transport system permease family. HisMQ subfamily.</text>
</comment>
<accession>A0A316A301</accession>
<dbReference type="Pfam" id="PF00528">
    <property type="entry name" value="BPD_transp_1"/>
    <property type="match status" value="1"/>
</dbReference>
<evidence type="ECO:0000313" key="11">
    <source>
        <dbReference type="EMBL" id="SUQ12227.1"/>
    </source>
</evidence>
<dbReference type="InterPro" id="IPR010065">
    <property type="entry name" value="AA_ABC_transptr_permease_3TM"/>
</dbReference>
<evidence type="ECO:0000256" key="7">
    <source>
        <dbReference type="ARBA" id="ARBA00022989"/>
    </source>
</evidence>
<proteinExistence type="inferred from homology"/>
<dbReference type="GO" id="GO:0006865">
    <property type="term" value="P:amino acid transport"/>
    <property type="evidence" value="ECO:0007669"/>
    <property type="project" value="UniProtKB-KW"/>
</dbReference>
<keyword evidence="3 9" id="KW-0813">Transport</keyword>
<evidence type="ECO:0000256" key="2">
    <source>
        <dbReference type="ARBA" id="ARBA00010072"/>
    </source>
</evidence>
<reference evidence="12" key="1">
    <citation type="submission" date="2017-07" db="EMBL/GenBank/DDBJ databases">
        <authorList>
            <person name="Varghese N."/>
            <person name="Submissions S."/>
        </authorList>
    </citation>
    <scope>NUCLEOTIDE SEQUENCE [LARGE SCALE GENOMIC DNA]</scope>
    <source>
        <strain evidence="12">NLAE-zl-C134</strain>
    </source>
</reference>
<dbReference type="InterPro" id="IPR035906">
    <property type="entry name" value="MetI-like_sf"/>
</dbReference>
<name>A0A316A301_9FIRM</name>